<dbReference type="OrthoDB" id="6369905at2759"/>
<dbReference type="Proteomes" id="UP001152320">
    <property type="component" value="Chromosome 8"/>
</dbReference>
<dbReference type="SUPFAM" id="SSF63411">
    <property type="entry name" value="LuxS/MPP-like metallohydrolase"/>
    <property type="match status" value="1"/>
</dbReference>
<comment type="caution">
    <text evidence="1">The sequence shown here is derived from an EMBL/GenBank/DDBJ whole genome shotgun (WGS) entry which is preliminary data.</text>
</comment>
<accession>A0A9Q1C4K4</accession>
<gene>
    <name evidence="1" type="ORF">HOLleu_19091</name>
</gene>
<dbReference type="AlphaFoldDB" id="A0A9Q1C4K4"/>
<protein>
    <submittedName>
        <fullName evidence="1">Cytochrome b-c1 complex subunit 2, mitochondrial</fullName>
    </submittedName>
</protein>
<dbReference type="GO" id="GO:0046872">
    <property type="term" value="F:metal ion binding"/>
    <property type="evidence" value="ECO:0007669"/>
    <property type="project" value="InterPro"/>
</dbReference>
<sequence length="73" mass="7615">MDYENQDTVLEDIAVQALVSGSFKTVSEVIADTDAITADDGAKVAKKMFSGKPSMAVGGNLSNTGYLDELLSA</sequence>
<evidence type="ECO:0000313" key="1">
    <source>
        <dbReference type="EMBL" id="KAJ8038108.1"/>
    </source>
</evidence>
<keyword evidence="2" id="KW-1185">Reference proteome</keyword>
<organism evidence="1 2">
    <name type="scientific">Holothuria leucospilota</name>
    <name type="common">Black long sea cucumber</name>
    <name type="synonym">Mertensiothuria leucospilota</name>
    <dbReference type="NCBI Taxonomy" id="206669"/>
    <lineage>
        <taxon>Eukaryota</taxon>
        <taxon>Metazoa</taxon>
        <taxon>Echinodermata</taxon>
        <taxon>Eleutherozoa</taxon>
        <taxon>Echinozoa</taxon>
        <taxon>Holothuroidea</taxon>
        <taxon>Aspidochirotacea</taxon>
        <taxon>Aspidochirotida</taxon>
        <taxon>Holothuriidae</taxon>
        <taxon>Holothuria</taxon>
    </lineage>
</organism>
<dbReference type="EMBL" id="JAIZAY010000008">
    <property type="protein sequence ID" value="KAJ8038108.1"/>
    <property type="molecule type" value="Genomic_DNA"/>
</dbReference>
<dbReference type="Gene3D" id="3.30.830.10">
    <property type="entry name" value="Metalloenzyme, LuxS/M16 peptidase-like"/>
    <property type="match status" value="1"/>
</dbReference>
<name>A0A9Q1C4K4_HOLLE</name>
<dbReference type="InterPro" id="IPR011249">
    <property type="entry name" value="Metalloenz_LuxS/M16"/>
</dbReference>
<proteinExistence type="predicted"/>
<reference evidence="1" key="1">
    <citation type="submission" date="2021-10" db="EMBL/GenBank/DDBJ databases">
        <title>Tropical sea cucumber genome reveals ecological adaptation and Cuvierian tubules defense mechanism.</title>
        <authorList>
            <person name="Chen T."/>
        </authorList>
    </citation>
    <scope>NUCLEOTIDE SEQUENCE</scope>
    <source>
        <strain evidence="1">Nanhai2018</strain>
        <tissue evidence="1">Muscle</tissue>
    </source>
</reference>
<evidence type="ECO:0000313" key="2">
    <source>
        <dbReference type="Proteomes" id="UP001152320"/>
    </source>
</evidence>